<dbReference type="Pfam" id="PF13424">
    <property type="entry name" value="TPR_12"/>
    <property type="match status" value="1"/>
</dbReference>
<proteinExistence type="predicted"/>
<name>A0AAD2CFV4_9STRA</name>
<dbReference type="InterPro" id="IPR019734">
    <property type="entry name" value="TPR_rpt"/>
</dbReference>
<dbReference type="SMART" id="SM00028">
    <property type="entry name" value="TPR"/>
    <property type="match status" value="3"/>
</dbReference>
<keyword evidence="2 3" id="KW-0802">TPR repeat</keyword>
<evidence type="ECO:0000313" key="5">
    <source>
        <dbReference type="Proteomes" id="UP001295423"/>
    </source>
</evidence>
<dbReference type="Gene3D" id="1.25.40.10">
    <property type="entry name" value="Tetratricopeptide repeat domain"/>
    <property type="match status" value="2"/>
</dbReference>
<sequence>MFRKALDIKLEVLPNNHSEVMDLYMYLATSLKKQGKFPEATKIHKLQLEPLVEMHGEDHPGVVLAYNGIAALLALQNRLDDALQMLDKAIEICYRLPRLGDLDIGILGGTLLSKAKTLEDQGNVEAVVETLNKVLTIQVEPVGEMNPRTVKTYEELALAYVRRGMTEGAIKAYTKAIKLVKKSLAMNIPTLKSLC</sequence>
<dbReference type="AlphaFoldDB" id="A0AAD2CFV4"/>
<evidence type="ECO:0000256" key="2">
    <source>
        <dbReference type="ARBA" id="ARBA00022803"/>
    </source>
</evidence>
<dbReference type="InterPro" id="IPR011990">
    <property type="entry name" value="TPR-like_helical_dom_sf"/>
</dbReference>
<evidence type="ECO:0000256" key="3">
    <source>
        <dbReference type="PROSITE-ProRule" id="PRU00339"/>
    </source>
</evidence>
<dbReference type="Pfam" id="PF13181">
    <property type="entry name" value="TPR_8"/>
    <property type="match status" value="1"/>
</dbReference>
<dbReference type="Proteomes" id="UP001295423">
    <property type="component" value="Unassembled WGS sequence"/>
</dbReference>
<organism evidence="4 5">
    <name type="scientific">Cylindrotheca closterium</name>
    <dbReference type="NCBI Taxonomy" id="2856"/>
    <lineage>
        <taxon>Eukaryota</taxon>
        <taxon>Sar</taxon>
        <taxon>Stramenopiles</taxon>
        <taxon>Ochrophyta</taxon>
        <taxon>Bacillariophyta</taxon>
        <taxon>Bacillariophyceae</taxon>
        <taxon>Bacillariophycidae</taxon>
        <taxon>Bacillariales</taxon>
        <taxon>Bacillariaceae</taxon>
        <taxon>Cylindrotheca</taxon>
    </lineage>
</organism>
<keyword evidence="5" id="KW-1185">Reference proteome</keyword>
<evidence type="ECO:0000256" key="1">
    <source>
        <dbReference type="ARBA" id="ARBA00022737"/>
    </source>
</evidence>
<dbReference type="PANTHER" id="PTHR45641">
    <property type="entry name" value="TETRATRICOPEPTIDE REPEAT PROTEIN (AFU_ORTHOLOGUE AFUA_6G03870)"/>
    <property type="match status" value="1"/>
</dbReference>
<dbReference type="SUPFAM" id="SSF48452">
    <property type="entry name" value="TPR-like"/>
    <property type="match status" value="1"/>
</dbReference>
<protein>
    <recommendedName>
        <fullName evidence="6">Kinesin light chain</fullName>
    </recommendedName>
</protein>
<dbReference type="EMBL" id="CAKOGP040000125">
    <property type="protein sequence ID" value="CAJ1931141.1"/>
    <property type="molecule type" value="Genomic_DNA"/>
</dbReference>
<evidence type="ECO:0008006" key="6">
    <source>
        <dbReference type="Google" id="ProtNLM"/>
    </source>
</evidence>
<feature type="repeat" description="TPR" evidence="3">
    <location>
        <begin position="150"/>
        <end position="183"/>
    </location>
</feature>
<evidence type="ECO:0000313" key="4">
    <source>
        <dbReference type="EMBL" id="CAJ1931141.1"/>
    </source>
</evidence>
<dbReference type="PANTHER" id="PTHR45641:SF1">
    <property type="entry name" value="AAA+ ATPASE DOMAIN-CONTAINING PROTEIN"/>
    <property type="match status" value="1"/>
</dbReference>
<keyword evidence="1" id="KW-0677">Repeat</keyword>
<comment type="caution">
    <text evidence="4">The sequence shown here is derived from an EMBL/GenBank/DDBJ whole genome shotgun (WGS) entry which is preliminary data.</text>
</comment>
<dbReference type="PROSITE" id="PS50005">
    <property type="entry name" value="TPR"/>
    <property type="match status" value="1"/>
</dbReference>
<reference evidence="4" key="1">
    <citation type="submission" date="2023-08" db="EMBL/GenBank/DDBJ databases">
        <authorList>
            <person name="Audoor S."/>
            <person name="Bilcke G."/>
        </authorList>
    </citation>
    <scope>NUCLEOTIDE SEQUENCE</scope>
</reference>
<gene>
    <name evidence="4" type="ORF">CYCCA115_LOCUS2257</name>
</gene>
<accession>A0AAD2CFV4</accession>